<dbReference type="InterPro" id="IPR014757">
    <property type="entry name" value="Tscrpt_reg_IclR_C"/>
</dbReference>
<dbReference type="InterPro" id="IPR050707">
    <property type="entry name" value="HTH_MetabolicPath_Reg"/>
</dbReference>
<feature type="domain" description="IclR-ED" evidence="5">
    <location>
        <begin position="72"/>
        <end position="256"/>
    </location>
</feature>
<keyword evidence="7" id="KW-1185">Reference proteome</keyword>
<dbReference type="PANTHER" id="PTHR30136">
    <property type="entry name" value="HELIX-TURN-HELIX TRANSCRIPTIONAL REGULATOR, ICLR FAMILY"/>
    <property type="match status" value="1"/>
</dbReference>
<dbReference type="Gene3D" id="1.10.10.10">
    <property type="entry name" value="Winged helix-like DNA-binding domain superfamily/Winged helix DNA-binding domain"/>
    <property type="match status" value="1"/>
</dbReference>
<evidence type="ECO:0000259" key="5">
    <source>
        <dbReference type="PROSITE" id="PS51078"/>
    </source>
</evidence>
<dbReference type="AlphaFoldDB" id="A0A7X0BYB4"/>
<feature type="domain" description="HTH iclR-type" evidence="4">
    <location>
        <begin position="10"/>
        <end position="71"/>
    </location>
</feature>
<dbReference type="SUPFAM" id="SSF55781">
    <property type="entry name" value="GAF domain-like"/>
    <property type="match status" value="1"/>
</dbReference>
<dbReference type="Gene3D" id="3.30.450.40">
    <property type="match status" value="1"/>
</dbReference>
<comment type="caution">
    <text evidence="6">The sequence shown here is derived from an EMBL/GenBank/DDBJ whole genome shotgun (WGS) entry which is preliminary data.</text>
</comment>
<evidence type="ECO:0000313" key="7">
    <source>
        <dbReference type="Proteomes" id="UP000583800"/>
    </source>
</evidence>
<keyword evidence="3" id="KW-0804">Transcription</keyword>
<keyword evidence="2 6" id="KW-0238">DNA-binding</keyword>
<accession>A0A7X0BYB4</accession>
<dbReference type="PROSITE" id="PS51077">
    <property type="entry name" value="HTH_ICLR"/>
    <property type="match status" value="1"/>
</dbReference>
<dbReference type="GO" id="GO:0045892">
    <property type="term" value="P:negative regulation of DNA-templated transcription"/>
    <property type="evidence" value="ECO:0007669"/>
    <property type="project" value="TreeGrafter"/>
</dbReference>
<dbReference type="PROSITE" id="PS51078">
    <property type="entry name" value="ICLR_ED"/>
    <property type="match status" value="1"/>
</dbReference>
<dbReference type="Pfam" id="PF01614">
    <property type="entry name" value="IclR_C"/>
    <property type="match status" value="1"/>
</dbReference>
<proteinExistence type="predicted"/>
<dbReference type="Pfam" id="PF09339">
    <property type="entry name" value="HTH_IclR"/>
    <property type="match status" value="1"/>
</dbReference>
<evidence type="ECO:0000259" key="4">
    <source>
        <dbReference type="PROSITE" id="PS51077"/>
    </source>
</evidence>
<protein>
    <submittedName>
        <fullName evidence="6">DNA-binding IclR family transcriptional regulator</fullName>
    </submittedName>
</protein>
<dbReference type="EMBL" id="JACHJB010000001">
    <property type="protein sequence ID" value="MBB6344386.1"/>
    <property type="molecule type" value="Genomic_DNA"/>
</dbReference>
<dbReference type="InterPro" id="IPR036390">
    <property type="entry name" value="WH_DNA-bd_sf"/>
</dbReference>
<evidence type="ECO:0000256" key="3">
    <source>
        <dbReference type="ARBA" id="ARBA00023163"/>
    </source>
</evidence>
<dbReference type="PANTHER" id="PTHR30136:SF24">
    <property type="entry name" value="HTH-TYPE TRANSCRIPTIONAL REPRESSOR ALLR"/>
    <property type="match status" value="1"/>
</dbReference>
<dbReference type="RefSeq" id="WP_185082506.1">
    <property type="nucleotide sequence ID" value="NZ_JACHJB010000001.1"/>
</dbReference>
<evidence type="ECO:0000256" key="2">
    <source>
        <dbReference type="ARBA" id="ARBA00023125"/>
    </source>
</evidence>
<reference evidence="6 7" key="1">
    <citation type="submission" date="2020-08" db="EMBL/GenBank/DDBJ databases">
        <title>Sequencing the genomes of 1000 actinobacteria strains.</title>
        <authorList>
            <person name="Klenk H.-P."/>
        </authorList>
    </citation>
    <scope>NUCLEOTIDE SEQUENCE [LARGE SCALE GENOMIC DNA]</scope>
    <source>
        <strain evidence="6 7">DSM 45913</strain>
    </source>
</reference>
<dbReference type="SMART" id="SM00346">
    <property type="entry name" value="HTH_ICLR"/>
    <property type="match status" value="1"/>
</dbReference>
<name>A0A7X0BYB4_9ACTN</name>
<evidence type="ECO:0000256" key="1">
    <source>
        <dbReference type="ARBA" id="ARBA00023015"/>
    </source>
</evidence>
<dbReference type="InterPro" id="IPR036388">
    <property type="entry name" value="WH-like_DNA-bd_sf"/>
</dbReference>
<dbReference type="GO" id="GO:0003700">
    <property type="term" value="F:DNA-binding transcription factor activity"/>
    <property type="evidence" value="ECO:0007669"/>
    <property type="project" value="TreeGrafter"/>
</dbReference>
<gene>
    <name evidence="6" type="ORF">FHU36_000895</name>
</gene>
<dbReference type="GO" id="GO:0003677">
    <property type="term" value="F:DNA binding"/>
    <property type="evidence" value="ECO:0007669"/>
    <property type="project" value="UniProtKB-KW"/>
</dbReference>
<organism evidence="6 7">
    <name type="scientific">Nonomuraea muscovyensis</name>
    <dbReference type="NCBI Taxonomy" id="1124761"/>
    <lineage>
        <taxon>Bacteria</taxon>
        <taxon>Bacillati</taxon>
        <taxon>Actinomycetota</taxon>
        <taxon>Actinomycetes</taxon>
        <taxon>Streptosporangiales</taxon>
        <taxon>Streptosporangiaceae</taxon>
        <taxon>Nonomuraea</taxon>
    </lineage>
</organism>
<keyword evidence="1" id="KW-0805">Transcription regulation</keyword>
<dbReference type="InterPro" id="IPR005471">
    <property type="entry name" value="Tscrpt_reg_IclR_N"/>
</dbReference>
<evidence type="ECO:0000313" key="6">
    <source>
        <dbReference type="EMBL" id="MBB6344386.1"/>
    </source>
</evidence>
<dbReference type="SUPFAM" id="SSF46785">
    <property type="entry name" value="Winged helix' DNA-binding domain"/>
    <property type="match status" value="1"/>
</dbReference>
<sequence length="260" mass="28037">MGTAVIRDDRAAIDKAVSLLISFGDQAGTGLGVSELARRAELSKSTAFRVLGMLERNGVVEKIAGKYRLGQRLHELGRHVYVPDHDRIRDLLIPFLTDLYELTHETVHLAALHDTDVVYLSKLYGHRQVRSPSRIGGRVPAHCTAVGKVLLAYDHDALDRVLASGLRAFTPKTITDPGRLAASIAETRRTGVAFDDEESTVGLHCIAVPVMGRGGTAVAAMSVSGPIGRLDTRAREPALRRVSAAASQALSRAHRLRATA</sequence>
<dbReference type="InterPro" id="IPR029016">
    <property type="entry name" value="GAF-like_dom_sf"/>
</dbReference>
<dbReference type="Proteomes" id="UP000583800">
    <property type="component" value="Unassembled WGS sequence"/>
</dbReference>